<dbReference type="AlphaFoldDB" id="A0A542ZNR1"/>
<organism evidence="2 3">
    <name type="scientific">Oryzihumus leptocrescens</name>
    <dbReference type="NCBI Taxonomy" id="297536"/>
    <lineage>
        <taxon>Bacteria</taxon>
        <taxon>Bacillati</taxon>
        <taxon>Actinomycetota</taxon>
        <taxon>Actinomycetes</taxon>
        <taxon>Micrococcales</taxon>
        <taxon>Intrasporangiaceae</taxon>
        <taxon>Oryzihumus</taxon>
    </lineage>
</organism>
<gene>
    <name evidence="2" type="ORF">FB474_3343</name>
</gene>
<evidence type="ECO:0000313" key="2">
    <source>
        <dbReference type="EMBL" id="TQL61919.1"/>
    </source>
</evidence>
<accession>A0A542ZNR1</accession>
<reference evidence="2 3" key="1">
    <citation type="submission" date="2019-06" db="EMBL/GenBank/DDBJ databases">
        <title>Sequencing the genomes of 1000 actinobacteria strains.</title>
        <authorList>
            <person name="Klenk H.-P."/>
        </authorList>
    </citation>
    <scope>NUCLEOTIDE SEQUENCE [LARGE SCALE GENOMIC DNA]</scope>
    <source>
        <strain evidence="2 3">DSM 18082</strain>
    </source>
</reference>
<evidence type="ECO:0000313" key="3">
    <source>
        <dbReference type="Proteomes" id="UP000319514"/>
    </source>
</evidence>
<evidence type="ECO:0000256" key="1">
    <source>
        <dbReference type="SAM" id="Phobius"/>
    </source>
</evidence>
<dbReference type="RefSeq" id="WP_141789642.1">
    <property type="nucleotide sequence ID" value="NZ_BAAAKX010000011.1"/>
</dbReference>
<sequence>MNGLSRKNRISLAALTLLLAVARLLTDRNDAGGPWTIVAAIALAVILFVLIGSLVVRVMRRRRLQTLPVVDEVRRQGATAFMCIKDLDPEYLVVSVGAHKDLTVARVQKGTAVPWLTFGATTYQLSHLAPGTSAPRLRVQSREQSFDLNVIPDAPMAVRPTAEQRAQMDAAIQQLITASR</sequence>
<keyword evidence="3" id="KW-1185">Reference proteome</keyword>
<dbReference type="EMBL" id="VFOQ01000001">
    <property type="protein sequence ID" value="TQL61919.1"/>
    <property type="molecule type" value="Genomic_DNA"/>
</dbReference>
<keyword evidence="1" id="KW-0812">Transmembrane</keyword>
<name>A0A542ZNR1_9MICO</name>
<protein>
    <submittedName>
        <fullName evidence="2">Uncharacterized protein</fullName>
    </submittedName>
</protein>
<keyword evidence="1" id="KW-0472">Membrane</keyword>
<keyword evidence="1" id="KW-1133">Transmembrane helix</keyword>
<comment type="caution">
    <text evidence="2">The sequence shown here is derived from an EMBL/GenBank/DDBJ whole genome shotgun (WGS) entry which is preliminary data.</text>
</comment>
<feature type="transmembrane region" description="Helical" evidence="1">
    <location>
        <begin position="36"/>
        <end position="56"/>
    </location>
</feature>
<proteinExistence type="predicted"/>
<dbReference type="Proteomes" id="UP000319514">
    <property type="component" value="Unassembled WGS sequence"/>
</dbReference>